<protein>
    <submittedName>
        <fullName evidence="3">Mycobacterial cell wall arabinan synthesis family protein</fullName>
    </submittedName>
</protein>
<dbReference type="Pfam" id="PF04602">
    <property type="entry name" value="Arabinose_trans"/>
    <property type="match status" value="1"/>
</dbReference>
<dbReference type="EMBL" id="JAOB01000016">
    <property type="protein sequence ID" value="EUA68377.1"/>
    <property type="molecule type" value="Genomic_DNA"/>
</dbReference>
<name>X8DIC4_MYCXE</name>
<evidence type="ECO:0000313" key="3">
    <source>
        <dbReference type="EMBL" id="EUA68377.1"/>
    </source>
</evidence>
<proteinExistence type="predicted"/>
<keyword evidence="1" id="KW-0812">Transmembrane</keyword>
<keyword evidence="1" id="KW-0472">Membrane</keyword>
<accession>X8DIC4</accession>
<dbReference type="InterPro" id="IPR007680">
    <property type="entry name" value="Arabino_trans_central"/>
</dbReference>
<dbReference type="GO" id="GO:0052636">
    <property type="term" value="F:arabinosyltransferase activity"/>
    <property type="evidence" value="ECO:0007669"/>
    <property type="project" value="InterPro"/>
</dbReference>
<dbReference type="PATRIC" id="fig|1299334.3.peg.1889"/>
<keyword evidence="1" id="KW-1133">Transmembrane helix</keyword>
<feature type="domain" description="Arabinofuranosyltransferase central" evidence="2">
    <location>
        <begin position="2"/>
        <end position="96"/>
    </location>
</feature>
<feature type="transmembrane region" description="Helical" evidence="1">
    <location>
        <begin position="76"/>
        <end position="96"/>
    </location>
</feature>
<comment type="caution">
    <text evidence="3">The sequence shown here is derived from an EMBL/GenBank/DDBJ whole genome shotgun (WGS) entry which is preliminary data.</text>
</comment>
<reference evidence="3" key="1">
    <citation type="submission" date="2014-01" db="EMBL/GenBank/DDBJ databases">
        <authorList>
            <person name="Brown-Elliot B."/>
            <person name="Wallace R."/>
            <person name="Lenaerts A."/>
            <person name="Ordway D."/>
            <person name="DeGroote M.A."/>
            <person name="Parker T."/>
            <person name="Sizemore C."/>
            <person name="Tallon L.J."/>
            <person name="Sadzewicz L.K."/>
            <person name="Sengamalay N."/>
            <person name="Fraser C.M."/>
            <person name="Hine E."/>
            <person name="Shefchek K.A."/>
            <person name="Das S.P."/>
            <person name="Tettelin H."/>
        </authorList>
    </citation>
    <scope>NUCLEOTIDE SEQUENCE [LARGE SCALE GENOMIC DNA]</scope>
    <source>
        <strain evidence="3">4042</strain>
    </source>
</reference>
<evidence type="ECO:0000256" key="1">
    <source>
        <dbReference type="SAM" id="Phobius"/>
    </source>
</evidence>
<feature type="transmembrane region" description="Helical" evidence="1">
    <location>
        <begin position="35"/>
        <end position="56"/>
    </location>
</feature>
<gene>
    <name evidence="3" type="ORF">I553_10541</name>
</gene>
<dbReference type="GO" id="GO:0071766">
    <property type="term" value="P:Actinobacterium-type cell wall biogenesis"/>
    <property type="evidence" value="ECO:0007669"/>
    <property type="project" value="InterPro"/>
</dbReference>
<dbReference type="AlphaFoldDB" id="X8DIC4"/>
<organism evidence="3">
    <name type="scientific">Mycobacterium xenopi 4042</name>
    <dbReference type="NCBI Taxonomy" id="1299334"/>
    <lineage>
        <taxon>Bacteria</taxon>
        <taxon>Bacillati</taxon>
        <taxon>Actinomycetota</taxon>
        <taxon>Actinomycetes</taxon>
        <taxon>Mycobacteriales</taxon>
        <taxon>Mycobacteriaceae</taxon>
        <taxon>Mycobacterium</taxon>
    </lineage>
</organism>
<feature type="transmembrane region" description="Helical" evidence="1">
    <location>
        <begin position="6"/>
        <end position="23"/>
    </location>
</feature>
<sequence>MHHFGLFAAVGAAMAALTTVLVSPKVLRWSRNRMAFLAALMFLLALCFATTNGWWYVSSYGVPFNSSMPKIDGITISTIFFVLFALVALYAIWLHFAPRDRGRAE</sequence>
<evidence type="ECO:0000259" key="2">
    <source>
        <dbReference type="Pfam" id="PF04602"/>
    </source>
</evidence>